<evidence type="ECO:0000256" key="1">
    <source>
        <dbReference type="SAM" id="MobiDB-lite"/>
    </source>
</evidence>
<keyword evidence="3" id="KW-1185">Reference proteome</keyword>
<dbReference type="OrthoDB" id="4364733at2759"/>
<comment type="caution">
    <text evidence="2">The sequence shown here is derived from an EMBL/GenBank/DDBJ whole genome shotgun (WGS) entry which is preliminary data.</text>
</comment>
<reference evidence="2" key="1">
    <citation type="submission" date="2022-12" db="EMBL/GenBank/DDBJ databases">
        <authorList>
            <person name="Petersen C."/>
        </authorList>
    </citation>
    <scope>NUCLEOTIDE SEQUENCE</scope>
    <source>
        <strain evidence="2">IBT 29495</strain>
    </source>
</reference>
<accession>A0A9W9Y2F7</accession>
<evidence type="ECO:0000313" key="2">
    <source>
        <dbReference type="EMBL" id="KAJ5514586.1"/>
    </source>
</evidence>
<sequence>MAEPQSVKRARADTLGDAHANTTAPPPDEISRRIQHLDSQTVTDILTRAAQIHPDVMSMVDDAIHVIRERDQHRVINFDHYSGSIWKSINITYRSMRGGAQYDVSFEVAQDVVDTIKLITKQCGTFTNPQTRFNGLSVLRKIGKTIALSSNDTVGHEVQKRFQYDTALVDGMWEIVESMTEDESSPEALWPKLMELEELAEDYCIHTGLQDVLDLFNPAHCGDEEEEEGGEEYEEEYEEEDDAHQAQR</sequence>
<protein>
    <submittedName>
        <fullName evidence="2">Uncharacterized protein</fullName>
    </submittedName>
</protein>
<gene>
    <name evidence="2" type="ORF">N7463_004138</name>
</gene>
<feature type="region of interest" description="Disordered" evidence="1">
    <location>
        <begin position="219"/>
        <end position="248"/>
    </location>
</feature>
<name>A0A9W9Y2F7_9EURO</name>
<feature type="compositionally biased region" description="Acidic residues" evidence="1">
    <location>
        <begin position="223"/>
        <end position="242"/>
    </location>
</feature>
<dbReference type="Proteomes" id="UP001149954">
    <property type="component" value="Unassembled WGS sequence"/>
</dbReference>
<dbReference type="AlphaFoldDB" id="A0A9W9Y2F7"/>
<reference evidence="2" key="2">
    <citation type="journal article" date="2023" name="IMA Fungus">
        <title>Comparative genomic study of the Penicillium genus elucidates a diverse pangenome and 15 lateral gene transfer events.</title>
        <authorList>
            <person name="Petersen C."/>
            <person name="Sorensen T."/>
            <person name="Nielsen M.R."/>
            <person name="Sondergaard T.E."/>
            <person name="Sorensen J.L."/>
            <person name="Fitzpatrick D.A."/>
            <person name="Frisvad J.C."/>
            <person name="Nielsen K.L."/>
        </authorList>
    </citation>
    <scope>NUCLEOTIDE SEQUENCE</scope>
    <source>
        <strain evidence="2">IBT 29495</strain>
    </source>
</reference>
<feature type="region of interest" description="Disordered" evidence="1">
    <location>
        <begin position="1"/>
        <end position="30"/>
    </location>
</feature>
<evidence type="ECO:0000313" key="3">
    <source>
        <dbReference type="Proteomes" id="UP001149954"/>
    </source>
</evidence>
<proteinExistence type="predicted"/>
<organism evidence="2 3">
    <name type="scientific">Penicillium fimorum</name>
    <dbReference type="NCBI Taxonomy" id="1882269"/>
    <lineage>
        <taxon>Eukaryota</taxon>
        <taxon>Fungi</taxon>
        <taxon>Dikarya</taxon>
        <taxon>Ascomycota</taxon>
        <taxon>Pezizomycotina</taxon>
        <taxon>Eurotiomycetes</taxon>
        <taxon>Eurotiomycetidae</taxon>
        <taxon>Eurotiales</taxon>
        <taxon>Aspergillaceae</taxon>
        <taxon>Penicillium</taxon>
    </lineage>
</organism>
<dbReference type="EMBL" id="JAPWDS010000002">
    <property type="protein sequence ID" value="KAJ5514586.1"/>
    <property type="molecule type" value="Genomic_DNA"/>
</dbReference>